<evidence type="ECO:0000313" key="3">
    <source>
        <dbReference type="EMBL" id="KAF9621596.1"/>
    </source>
</evidence>
<keyword evidence="4" id="KW-1185">Reference proteome</keyword>
<dbReference type="AlphaFoldDB" id="A0A835HY96"/>
<feature type="region of interest" description="Disordered" evidence="1">
    <location>
        <begin position="88"/>
        <end position="107"/>
    </location>
</feature>
<name>A0A835HY96_9MAGN</name>
<dbReference type="Pfam" id="PF07939">
    <property type="entry name" value="DUF1685"/>
    <property type="match status" value="1"/>
</dbReference>
<feature type="compositionally biased region" description="Low complexity" evidence="1">
    <location>
        <begin position="89"/>
        <end position="107"/>
    </location>
</feature>
<dbReference type="Proteomes" id="UP000631114">
    <property type="component" value="Unassembled WGS sequence"/>
</dbReference>
<sequence>MSESQRAQPPLYKQHSLSSDTYRDEAWLRRRKNSKNRRSKSVTDDDLDELKACMELGFGFDSPDLDRKLTDTFPALEFYFAVNKQYNNSVSKIPSPSPSRSSISSLGSSDFDSCSPLDSPNTIFDTGNNPQLVKARLKQWAQVVACSVRHSS</sequence>
<reference evidence="2 4" key="1">
    <citation type="submission" date="2020-10" db="EMBL/GenBank/DDBJ databases">
        <title>The Coptis chinensis genome and diversification of protoberbering-type alkaloids.</title>
        <authorList>
            <person name="Wang B."/>
            <person name="Shu S."/>
            <person name="Song C."/>
            <person name="Liu Y."/>
        </authorList>
    </citation>
    <scope>NUCLEOTIDE SEQUENCE [LARGE SCALE GENOMIC DNA]</scope>
    <source>
        <strain evidence="2">HL-2020</strain>
        <tissue evidence="2">Leaf</tissue>
    </source>
</reference>
<protein>
    <submittedName>
        <fullName evidence="2">Uncharacterized protein</fullName>
    </submittedName>
</protein>
<accession>A0A835HY96</accession>
<comment type="caution">
    <text evidence="2">The sequence shown here is derived from an EMBL/GenBank/DDBJ whole genome shotgun (WGS) entry which is preliminary data.</text>
</comment>
<evidence type="ECO:0000313" key="4">
    <source>
        <dbReference type="Proteomes" id="UP000631114"/>
    </source>
</evidence>
<dbReference type="PANTHER" id="PTHR31865">
    <property type="entry name" value="OSJNBA0071G03.3 PROTEIN"/>
    <property type="match status" value="1"/>
</dbReference>
<gene>
    <name evidence="3" type="ORF">IFM89_023771</name>
    <name evidence="2" type="ORF">IFM89_025025</name>
</gene>
<dbReference type="InterPro" id="IPR012881">
    <property type="entry name" value="DUF1685"/>
</dbReference>
<dbReference type="OrthoDB" id="641808at2759"/>
<dbReference type="EMBL" id="JADFTS010000005">
    <property type="protein sequence ID" value="KAF9606357.1"/>
    <property type="molecule type" value="Genomic_DNA"/>
</dbReference>
<evidence type="ECO:0000313" key="2">
    <source>
        <dbReference type="EMBL" id="KAF9606357.1"/>
    </source>
</evidence>
<evidence type="ECO:0000256" key="1">
    <source>
        <dbReference type="SAM" id="MobiDB-lite"/>
    </source>
</evidence>
<dbReference type="PANTHER" id="PTHR31865:SF1">
    <property type="entry name" value="INSERTASE, PUTATIVE (DUF1685)-RELATED"/>
    <property type="match status" value="1"/>
</dbReference>
<feature type="compositionally biased region" description="Basic residues" evidence="1">
    <location>
        <begin position="29"/>
        <end position="40"/>
    </location>
</feature>
<organism evidence="2 4">
    <name type="scientific">Coptis chinensis</name>
    <dbReference type="NCBI Taxonomy" id="261450"/>
    <lineage>
        <taxon>Eukaryota</taxon>
        <taxon>Viridiplantae</taxon>
        <taxon>Streptophyta</taxon>
        <taxon>Embryophyta</taxon>
        <taxon>Tracheophyta</taxon>
        <taxon>Spermatophyta</taxon>
        <taxon>Magnoliopsida</taxon>
        <taxon>Ranunculales</taxon>
        <taxon>Ranunculaceae</taxon>
        <taxon>Coptidoideae</taxon>
        <taxon>Coptis</taxon>
    </lineage>
</organism>
<feature type="region of interest" description="Disordered" evidence="1">
    <location>
        <begin position="1"/>
        <end position="44"/>
    </location>
</feature>
<proteinExistence type="predicted"/>
<dbReference type="EMBL" id="JADFTS010000002">
    <property type="protein sequence ID" value="KAF9621596.1"/>
    <property type="molecule type" value="Genomic_DNA"/>
</dbReference>